<evidence type="ECO:0000313" key="2">
    <source>
        <dbReference type="EMBL" id="MBU3160786.1"/>
    </source>
</evidence>
<name>A0ABS6BV34_9CLOT</name>
<keyword evidence="3" id="KW-1185">Reference proteome</keyword>
<evidence type="ECO:0008006" key="4">
    <source>
        <dbReference type="Google" id="ProtNLM"/>
    </source>
</evidence>
<dbReference type="Proteomes" id="UP000776252">
    <property type="component" value="Unassembled WGS sequence"/>
</dbReference>
<dbReference type="Pfam" id="PF09946">
    <property type="entry name" value="DUF2178"/>
    <property type="match status" value="1"/>
</dbReference>
<keyword evidence="1" id="KW-0812">Transmembrane</keyword>
<gene>
    <name evidence="2" type="ORF">KPL37_13655</name>
</gene>
<reference evidence="2 3" key="1">
    <citation type="submission" date="2021-06" db="EMBL/GenBank/DDBJ databases">
        <title>Clostridia strains as spoilage organisms.</title>
        <authorList>
            <person name="Wambui J."/>
            <person name="Stephan R."/>
            <person name="Stevens M.J.A."/>
        </authorList>
    </citation>
    <scope>NUCLEOTIDE SEQUENCE [LARGE SCALE GENOMIC DNA]</scope>
    <source>
        <strain evidence="2 3">DSM 14204</strain>
    </source>
</reference>
<protein>
    <recommendedName>
        <fullName evidence="4">DUF2178 domain-containing protein</fullName>
    </recommendedName>
</protein>
<organism evidence="2 3">
    <name type="scientific">Clostridium frigoris</name>
    <dbReference type="NCBI Taxonomy" id="205327"/>
    <lineage>
        <taxon>Bacteria</taxon>
        <taxon>Bacillati</taxon>
        <taxon>Bacillota</taxon>
        <taxon>Clostridia</taxon>
        <taxon>Eubacteriales</taxon>
        <taxon>Clostridiaceae</taxon>
        <taxon>Clostridium</taxon>
    </lineage>
</organism>
<feature type="transmembrane region" description="Helical" evidence="1">
    <location>
        <begin position="92"/>
        <end position="110"/>
    </location>
</feature>
<sequence>MNKKIYNKKGFWSGVFFLLLAVVYIILLVNNWNDMNSIRNGKSILFAIICALIGISQIYRGLDSKCAKEDAQDDDERKKLVILKTESSTYKITFNISIVLTLLLAVAIGVTENDDLLGVFVGVAIMPTIMIISYMFANHYHNKHN</sequence>
<feature type="transmembrane region" description="Helical" evidence="1">
    <location>
        <begin position="44"/>
        <end position="62"/>
    </location>
</feature>
<feature type="transmembrane region" description="Helical" evidence="1">
    <location>
        <begin position="12"/>
        <end position="32"/>
    </location>
</feature>
<evidence type="ECO:0000256" key="1">
    <source>
        <dbReference type="SAM" id="Phobius"/>
    </source>
</evidence>
<accession>A0ABS6BV34</accession>
<dbReference type="RefSeq" id="WP_216150244.1">
    <property type="nucleotide sequence ID" value="NZ_JAHLDV010000035.1"/>
</dbReference>
<keyword evidence="1" id="KW-1133">Transmembrane helix</keyword>
<dbReference type="EMBL" id="JAHLDV010000035">
    <property type="protein sequence ID" value="MBU3160786.1"/>
    <property type="molecule type" value="Genomic_DNA"/>
</dbReference>
<dbReference type="InterPro" id="IPR019235">
    <property type="entry name" value="DUF2178_TM"/>
</dbReference>
<evidence type="ECO:0000313" key="3">
    <source>
        <dbReference type="Proteomes" id="UP000776252"/>
    </source>
</evidence>
<proteinExistence type="predicted"/>
<keyword evidence="1" id="KW-0472">Membrane</keyword>
<feature type="transmembrane region" description="Helical" evidence="1">
    <location>
        <begin position="116"/>
        <end position="137"/>
    </location>
</feature>
<comment type="caution">
    <text evidence="2">The sequence shown here is derived from an EMBL/GenBank/DDBJ whole genome shotgun (WGS) entry which is preliminary data.</text>
</comment>